<dbReference type="Pfam" id="PF04892">
    <property type="entry name" value="VanZ"/>
    <property type="match status" value="1"/>
</dbReference>
<feature type="transmembrane region" description="Helical" evidence="1">
    <location>
        <begin position="84"/>
        <end position="104"/>
    </location>
</feature>
<feature type="domain" description="VanZ-like" evidence="2">
    <location>
        <begin position="24"/>
        <end position="158"/>
    </location>
</feature>
<dbReference type="EMBL" id="LS483343">
    <property type="protein sequence ID" value="SQF39628.1"/>
    <property type="molecule type" value="Genomic_DNA"/>
</dbReference>
<dbReference type="STRING" id="1123303.GCA_000372425_00023"/>
<organism evidence="3 4">
    <name type="scientific">Streptococcus ferus</name>
    <dbReference type="NCBI Taxonomy" id="1345"/>
    <lineage>
        <taxon>Bacteria</taxon>
        <taxon>Bacillati</taxon>
        <taxon>Bacillota</taxon>
        <taxon>Bacilli</taxon>
        <taxon>Lactobacillales</taxon>
        <taxon>Streptococcaceae</taxon>
        <taxon>Streptococcus</taxon>
    </lineage>
</organism>
<reference evidence="3 4" key="1">
    <citation type="submission" date="2018-06" db="EMBL/GenBank/DDBJ databases">
        <authorList>
            <consortium name="Pathogen Informatics"/>
            <person name="Doyle S."/>
        </authorList>
    </citation>
    <scope>NUCLEOTIDE SEQUENCE [LARGE SCALE GENOMIC DNA]</scope>
    <source>
        <strain evidence="3 4">NCTC12278</strain>
    </source>
</reference>
<dbReference type="RefSeq" id="WP_018029355.1">
    <property type="nucleotide sequence ID" value="NZ_JBCLUB010000001.1"/>
</dbReference>
<feature type="transmembrane region" description="Helical" evidence="1">
    <location>
        <begin position="18"/>
        <end position="35"/>
    </location>
</feature>
<dbReference type="OrthoDB" id="4822551at2"/>
<feature type="transmembrane region" description="Helical" evidence="1">
    <location>
        <begin position="111"/>
        <end position="131"/>
    </location>
</feature>
<keyword evidence="1" id="KW-1133">Transmembrane helix</keyword>
<name>A0A2X3VJC6_9STRE</name>
<dbReference type="PANTHER" id="PTHR36834">
    <property type="entry name" value="MEMBRANE PROTEIN-RELATED"/>
    <property type="match status" value="1"/>
</dbReference>
<feature type="transmembrane region" description="Helical" evidence="1">
    <location>
        <begin position="143"/>
        <end position="161"/>
    </location>
</feature>
<dbReference type="InterPro" id="IPR053150">
    <property type="entry name" value="Teicoplanin_resist-assoc"/>
</dbReference>
<dbReference type="InterPro" id="IPR006976">
    <property type="entry name" value="VanZ-like"/>
</dbReference>
<keyword evidence="1" id="KW-0472">Membrane</keyword>
<proteinExistence type="predicted"/>
<dbReference type="KEGG" id="sfer:NCTC12278_00488"/>
<evidence type="ECO:0000256" key="1">
    <source>
        <dbReference type="SAM" id="Phobius"/>
    </source>
</evidence>
<dbReference type="AlphaFoldDB" id="A0A2X3VJC6"/>
<protein>
    <submittedName>
        <fullName evidence="3">VanZ family protein</fullName>
    </submittedName>
</protein>
<evidence type="ECO:0000313" key="4">
    <source>
        <dbReference type="Proteomes" id="UP000249495"/>
    </source>
</evidence>
<accession>A0A2X3VJC6</accession>
<keyword evidence="4" id="KW-1185">Reference proteome</keyword>
<evidence type="ECO:0000259" key="2">
    <source>
        <dbReference type="Pfam" id="PF04892"/>
    </source>
</evidence>
<evidence type="ECO:0000313" key="3">
    <source>
        <dbReference type="EMBL" id="SQF39628.1"/>
    </source>
</evidence>
<sequence length="167" mass="18944">MVTLFDKDGRLKPNARKIAMLLAIFYAFGIGLMCFTPQTFSGMETPGIKHYGRLVVLLTPFNSLVHLGAIQSFGQLVWVIGQNMVNILLLFPLIFLLLCLLPSLRRRSRACLLAFGLSLFIELTQLFLDWLIAANRVFEIDDLWTNTLGGLLAFWLFDYLFKKAPKA</sequence>
<dbReference type="PANTHER" id="PTHR36834:SF2">
    <property type="entry name" value="MEMBRANE PROTEIN"/>
    <property type="match status" value="1"/>
</dbReference>
<gene>
    <name evidence="3" type="ORF">NCTC12278_00488</name>
</gene>
<dbReference type="Proteomes" id="UP000249495">
    <property type="component" value="Chromosome 1"/>
</dbReference>
<keyword evidence="1" id="KW-0812">Transmembrane</keyword>